<dbReference type="Proteomes" id="UP000315395">
    <property type="component" value="Chromosome"/>
</dbReference>
<dbReference type="RefSeq" id="WP_143784706.1">
    <property type="nucleotide sequence ID" value="NZ_CP041616.1"/>
</dbReference>
<name>A0A516GEN3_9MICO</name>
<dbReference type="EMBL" id="CP041616">
    <property type="protein sequence ID" value="QDO89989.1"/>
    <property type="molecule type" value="Genomic_DNA"/>
</dbReference>
<sequence>MPIPTPSGLPYLEVMRATYEDLQRWKVRAADTEPPLRGSKMYIDDAVFPRHPISEVARTSLMLSGEHLRLARDAFEAGQLYPSAHFTVLRGALVGAAQGVWVLSPEDREERRERGLTVLTEMHTQMSKHYKRLEKLSLSETERQELRAQQSWLATRVEEVAAVRSGKAALNLTDTVIPEALDHVFPDAARRESGRTLWTLMSGDAHVLGWSTATRGQMGLTNRASGLAEGSVRGSFADIAQPFMAAHRLLRAGWSLFDRRCDHP</sequence>
<organism evidence="1 2">
    <name type="scientific">Ornithinimicrobium ciconiae</name>
    <dbReference type="NCBI Taxonomy" id="2594265"/>
    <lineage>
        <taxon>Bacteria</taxon>
        <taxon>Bacillati</taxon>
        <taxon>Actinomycetota</taxon>
        <taxon>Actinomycetes</taxon>
        <taxon>Micrococcales</taxon>
        <taxon>Ornithinimicrobiaceae</taxon>
        <taxon>Ornithinimicrobium</taxon>
    </lineage>
</organism>
<accession>A0A516GEN3</accession>
<reference evidence="1 2" key="1">
    <citation type="submission" date="2019-07" db="EMBL/GenBank/DDBJ databases">
        <title>complete genome sequencing of Ornithinimicrobium sp. H23M54.</title>
        <authorList>
            <person name="Bae J.-W."/>
            <person name="Lee S.-Y."/>
        </authorList>
    </citation>
    <scope>NUCLEOTIDE SEQUENCE [LARGE SCALE GENOMIC DNA]</scope>
    <source>
        <strain evidence="1 2">H23M54</strain>
    </source>
</reference>
<gene>
    <name evidence="1" type="ORF">FNH13_18055</name>
</gene>
<evidence type="ECO:0000313" key="1">
    <source>
        <dbReference type="EMBL" id="QDO89989.1"/>
    </source>
</evidence>
<evidence type="ECO:0000313" key="2">
    <source>
        <dbReference type="Proteomes" id="UP000315395"/>
    </source>
</evidence>
<dbReference type="AlphaFoldDB" id="A0A516GEN3"/>
<protein>
    <submittedName>
        <fullName evidence="1">Uncharacterized protein</fullName>
    </submittedName>
</protein>
<proteinExistence type="predicted"/>
<keyword evidence="2" id="KW-1185">Reference proteome</keyword>
<dbReference type="OrthoDB" id="4045431at2"/>
<dbReference type="KEGG" id="orz:FNH13_18055"/>